<evidence type="ECO:0000313" key="9">
    <source>
        <dbReference type="EMBL" id="MXQ54648.1"/>
    </source>
</evidence>
<protein>
    <recommendedName>
        <fullName evidence="4">tRNA pseudouridine synthase A</fullName>
        <ecNumber evidence="4">5.4.99.12</ecNumber>
    </recommendedName>
    <alternativeName>
        <fullName evidence="4">tRNA pseudouridine(38-40) synthase</fullName>
    </alternativeName>
    <alternativeName>
        <fullName evidence="4">tRNA pseudouridylate synthase I</fullName>
    </alternativeName>
    <alternativeName>
        <fullName evidence="4">tRNA-uridine isomerase I</fullName>
    </alternativeName>
</protein>
<dbReference type="GO" id="GO:0003723">
    <property type="term" value="F:RNA binding"/>
    <property type="evidence" value="ECO:0007669"/>
    <property type="project" value="InterPro"/>
</dbReference>
<dbReference type="EMBL" id="WUUL01000008">
    <property type="protein sequence ID" value="MXQ54648.1"/>
    <property type="molecule type" value="Genomic_DNA"/>
</dbReference>
<dbReference type="Pfam" id="PF01416">
    <property type="entry name" value="PseudoU_synth_1"/>
    <property type="match status" value="2"/>
</dbReference>
<dbReference type="SUPFAM" id="SSF55120">
    <property type="entry name" value="Pseudouridine synthase"/>
    <property type="match status" value="1"/>
</dbReference>
<dbReference type="PIRSF" id="PIRSF001430">
    <property type="entry name" value="tRNA_psdUrid_synth"/>
    <property type="match status" value="1"/>
</dbReference>
<dbReference type="FunFam" id="3.30.70.580:FF:000001">
    <property type="entry name" value="tRNA pseudouridine synthase A"/>
    <property type="match status" value="1"/>
</dbReference>
<feature type="domain" description="Pseudouridine synthase I TruA alpha/beta" evidence="8">
    <location>
        <begin position="144"/>
        <end position="246"/>
    </location>
</feature>
<evidence type="ECO:0000256" key="7">
    <source>
        <dbReference type="RuleBase" id="RU003792"/>
    </source>
</evidence>
<dbReference type="InterPro" id="IPR020097">
    <property type="entry name" value="PsdUridine_synth_TruA_a/b_dom"/>
</dbReference>
<keyword evidence="2 4" id="KW-0819">tRNA processing</keyword>
<dbReference type="AlphaFoldDB" id="A0A6I4VVM0"/>
<evidence type="ECO:0000256" key="3">
    <source>
        <dbReference type="ARBA" id="ARBA00023235"/>
    </source>
</evidence>
<proteinExistence type="inferred from homology"/>
<dbReference type="InterPro" id="IPR020094">
    <property type="entry name" value="TruA/RsuA/RluB/E/F_N"/>
</dbReference>
<keyword evidence="10" id="KW-1185">Reference proteome</keyword>
<organism evidence="9 10">
    <name type="scientific">Shimazuella alba</name>
    <dbReference type="NCBI Taxonomy" id="2690964"/>
    <lineage>
        <taxon>Bacteria</taxon>
        <taxon>Bacillati</taxon>
        <taxon>Bacillota</taxon>
        <taxon>Bacilli</taxon>
        <taxon>Bacillales</taxon>
        <taxon>Thermoactinomycetaceae</taxon>
        <taxon>Shimazuella</taxon>
    </lineage>
</organism>
<sequence length="249" mass="28402">MRKMKLIIAYDGTDFSGFQRQTGLRTIQGTLEETLSRILDEDIVVEGSGRTDAGVHALGQVCHFVTSKPVPVERFPYILRHTLPRDLIVVASEEVAMDFHARKSACWKTYRYQVETLPVPRLHMRRFAYHYPVHELNLNAMIKAAEYLVGTHDFTSFCSAKTEVENKIRTIYDIKVTEEDNFRYVEVTGSGFLYNMVRIIVGTLHEVGKGKIKVENIPSILYACDRQTAGSTFPPEGLHLVEVGYEERN</sequence>
<comment type="catalytic activity">
    <reaction evidence="4 7">
        <text>uridine(38/39/40) in tRNA = pseudouridine(38/39/40) in tRNA</text>
        <dbReference type="Rhea" id="RHEA:22376"/>
        <dbReference type="Rhea" id="RHEA-COMP:10085"/>
        <dbReference type="Rhea" id="RHEA-COMP:10087"/>
        <dbReference type="ChEBI" id="CHEBI:65314"/>
        <dbReference type="ChEBI" id="CHEBI:65315"/>
        <dbReference type="EC" id="5.4.99.12"/>
    </reaction>
</comment>
<dbReference type="Proteomes" id="UP000430692">
    <property type="component" value="Unassembled WGS sequence"/>
</dbReference>
<dbReference type="RefSeq" id="WP_160801993.1">
    <property type="nucleotide sequence ID" value="NZ_WUUL01000008.1"/>
</dbReference>
<evidence type="ECO:0000259" key="8">
    <source>
        <dbReference type="Pfam" id="PF01416"/>
    </source>
</evidence>
<evidence type="ECO:0000256" key="1">
    <source>
        <dbReference type="ARBA" id="ARBA00009375"/>
    </source>
</evidence>
<dbReference type="CDD" id="cd02570">
    <property type="entry name" value="PseudoU_synth_EcTruA"/>
    <property type="match status" value="1"/>
</dbReference>
<dbReference type="Gene3D" id="3.30.70.660">
    <property type="entry name" value="Pseudouridine synthase I, catalytic domain, C-terminal subdomain"/>
    <property type="match status" value="1"/>
</dbReference>
<comment type="function">
    <text evidence="4">Formation of pseudouridine at positions 38, 39 and 40 in the anticodon stem and loop of transfer RNAs.</text>
</comment>
<dbReference type="HAMAP" id="MF_00171">
    <property type="entry name" value="TruA"/>
    <property type="match status" value="1"/>
</dbReference>
<gene>
    <name evidence="4 9" type="primary">truA</name>
    <name evidence="9" type="ORF">GSM42_13165</name>
</gene>
<evidence type="ECO:0000256" key="6">
    <source>
        <dbReference type="PIRSR" id="PIRSR001430-2"/>
    </source>
</evidence>
<dbReference type="Gene3D" id="3.30.70.580">
    <property type="entry name" value="Pseudouridine synthase I, catalytic domain, N-terminal subdomain"/>
    <property type="match status" value="1"/>
</dbReference>
<feature type="domain" description="Pseudouridine synthase I TruA alpha/beta" evidence="8">
    <location>
        <begin position="7"/>
        <end position="102"/>
    </location>
</feature>
<comment type="subunit">
    <text evidence="4">Homodimer.</text>
</comment>
<dbReference type="GO" id="GO:0160147">
    <property type="term" value="F:tRNA pseudouridine(38-40) synthase activity"/>
    <property type="evidence" value="ECO:0007669"/>
    <property type="project" value="UniProtKB-EC"/>
</dbReference>
<reference evidence="9 10" key="1">
    <citation type="submission" date="2019-12" db="EMBL/GenBank/DDBJ databases">
        <title>Whole-genome analyses of novel actinobacteria.</title>
        <authorList>
            <person name="Sahin N."/>
            <person name="Saygin H."/>
        </authorList>
    </citation>
    <scope>NUCLEOTIDE SEQUENCE [LARGE SCALE GENOMIC DNA]</scope>
    <source>
        <strain evidence="9 10">KC615</strain>
    </source>
</reference>
<comment type="caution">
    <text evidence="4">Lacks conserved residue(s) required for the propagation of feature annotation.</text>
</comment>
<keyword evidence="3 4" id="KW-0413">Isomerase</keyword>
<dbReference type="NCBIfam" id="TIGR00071">
    <property type="entry name" value="hisT_truA"/>
    <property type="match status" value="1"/>
</dbReference>
<dbReference type="PANTHER" id="PTHR11142">
    <property type="entry name" value="PSEUDOURIDYLATE SYNTHASE"/>
    <property type="match status" value="1"/>
</dbReference>
<comment type="caution">
    <text evidence="9">The sequence shown here is derived from an EMBL/GenBank/DDBJ whole genome shotgun (WGS) entry which is preliminary data.</text>
</comment>
<evidence type="ECO:0000256" key="4">
    <source>
        <dbReference type="HAMAP-Rule" id="MF_00171"/>
    </source>
</evidence>
<dbReference type="EC" id="5.4.99.12" evidence="4"/>
<evidence type="ECO:0000313" key="10">
    <source>
        <dbReference type="Proteomes" id="UP000430692"/>
    </source>
</evidence>
<dbReference type="InterPro" id="IPR001406">
    <property type="entry name" value="PsdUridine_synth_TruA"/>
</dbReference>
<dbReference type="PANTHER" id="PTHR11142:SF0">
    <property type="entry name" value="TRNA PSEUDOURIDINE SYNTHASE-LIKE 1"/>
    <property type="match status" value="1"/>
</dbReference>
<evidence type="ECO:0000256" key="5">
    <source>
        <dbReference type="PIRSR" id="PIRSR001430-1"/>
    </source>
</evidence>
<feature type="binding site" evidence="4 6">
    <location>
        <position position="110"/>
    </location>
    <ligand>
        <name>substrate</name>
    </ligand>
</feature>
<dbReference type="InterPro" id="IPR020103">
    <property type="entry name" value="PsdUridine_synth_cat_dom_sf"/>
</dbReference>
<dbReference type="InterPro" id="IPR020095">
    <property type="entry name" value="PsdUridine_synth_TruA_C"/>
</dbReference>
<comment type="similarity">
    <text evidence="1 4 7">Belongs to the tRNA pseudouridine synthase TruA family.</text>
</comment>
<evidence type="ECO:0000256" key="2">
    <source>
        <dbReference type="ARBA" id="ARBA00022694"/>
    </source>
</evidence>
<accession>A0A6I4VVM0</accession>
<dbReference type="GO" id="GO:0031119">
    <property type="term" value="P:tRNA pseudouridine synthesis"/>
    <property type="evidence" value="ECO:0007669"/>
    <property type="project" value="UniProtKB-UniRule"/>
</dbReference>
<feature type="active site" description="Nucleophile" evidence="4 5">
    <location>
        <position position="52"/>
    </location>
</feature>
<name>A0A6I4VVM0_9BACL</name>